<reference evidence="1" key="1">
    <citation type="journal article" date="2019" name="bioRxiv">
        <title>The Genome of the Zebra Mussel, Dreissena polymorpha: A Resource for Invasive Species Research.</title>
        <authorList>
            <person name="McCartney M.A."/>
            <person name="Auch B."/>
            <person name="Kono T."/>
            <person name="Mallez S."/>
            <person name="Zhang Y."/>
            <person name="Obille A."/>
            <person name="Becker A."/>
            <person name="Abrahante J.E."/>
            <person name="Garbe J."/>
            <person name="Badalamenti J.P."/>
            <person name="Herman A."/>
            <person name="Mangelson H."/>
            <person name="Liachko I."/>
            <person name="Sullivan S."/>
            <person name="Sone E.D."/>
            <person name="Koren S."/>
            <person name="Silverstein K.A.T."/>
            <person name="Beckman K.B."/>
            <person name="Gohl D.M."/>
        </authorList>
    </citation>
    <scope>NUCLEOTIDE SEQUENCE</scope>
    <source>
        <strain evidence="1">Duluth1</strain>
        <tissue evidence="1">Whole animal</tissue>
    </source>
</reference>
<keyword evidence="2" id="KW-1185">Reference proteome</keyword>
<gene>
    <name evidence="1" type="ORF">DPMN_131964</name>
</gene>
<organism evidence="1 2">
    <name type="scientific">Dreissena polymorpha</name>
    <name type="common">Zebra mussel</name>
    <name type="synonym">Mytilus polymorpha</name>
    <dbReference type="NCBI Taxonomy" id="45954"/>
    <lineage>
        <taxon>Eukaryota</taxon>
        <taxon>Metazoa</taxon>
        <taxon>Spiralia</taxon>
        <taxon>Lophotrochozoa</taxon>
        <taxon>Mollusca</taxon>
        <taxon>Bivalvia</taxon>
        <taxon>Autobranchia</taxon>
        <taxon>Heteroconchia</taxon>
        <taxon>Euheterodonta</taxon>
        <taxon>Imparidentia</taxon>
        <taxon>Neoheterodontei</taxon>
        <taxon>Myida</taxon>
        <taxon>Dreissenoidea</taxon>
        <taxon>Dreissenidae</taxon>
        <taxon>Dreissena</taxon>
    </lineage>
</organism>
<accession>A0A9D4FSF3</accession>
<dbReference type="AlphaFoldDB" id="A0A9D4FSF3"/>
<evidence type="ECO:0000313" key="1">
    <source>
        <dbReference type="EMBL" id="KAH3803697.1"/>
    </source>
</evidence>
<reference evidence="1" key="2">
    <citation type="submission" date="2020-11" db="EMBL/GenBank/DDBJ databases">
        <authorList>
            <person name="McCartney M.A."/>
            <person name="Auch B."/>
            <person name="Kono T."/>
            <person name="Mallez S."/>
            <person name="Becker A."/>
            <person name="Gohl D.M."/>
            <person name="Silverstein K.A.T."/>
            <person name="Koren S."/>
            <person name="Bechman K.B."/>
            <person name="Herman A."/>
            <person name="Abrahante J.E."/>
            <person name="Garbe J."/>
        </authorList>
    </citation>
    <scope>NUCLEOTIDE SEQUENCE</scope>
    <source>
        <strain evidence="1">Duluth1</strain>
        <tissue evidence="1">Whole animal</tissue>
    </source>
</reference>
<dbReference type="EMBL" id="JAIWYP010000006">
    <property type="protein sequence ID" value="KAH3803697.1"/>
    <property type="molecule type" value="Genomic_DNA"/>
</dbReference>
<evidence type="ECO:0000313" key="2">
    <source>
        <dbReference type="Proteomes" id="UP000828390"/>
    </source>
</evidence>
<name>A0A9D4FSF3_DREPO</name>
<comment type="caution">
    <text evidence="1">The sequence shown here is derived from an EMBL/GenBank/DDBJ whole genome shotgun (WGS) entry which is preliminary data.</text>
</comment>
<dbReference type="Proteomes" id="UP000828390">
    <property type="component" value="Unassembled WGS sequence"/>
</dbReference>
<proteinExistence type="predicted"/>
<protein>
    <submittedName>
        <fullName evidence="1">Uncharacterized protein</fullName>
    </submittedName>
</protein>
<sequence>MGMLIVFQDISNSSIKALQGAELMLYEMCHFLSTLYEWTNERITIKWTEKLPYASEYAGGIHEISLEIMLIGSFMMITKKFDFYSVHKVQQQPYKETALPWWSCFQRIRTIFKHCGF</sequence>